<keyword evidence="3 6" id="KW-0812">Transmembrane</keyword>
<organism evidence="9 10">
    <name type="scientific">Salinimicrobium sediminis</name>
    <dbReference type="NCBI Taxonomy" id="1343891"/>
    <lineage>
        <taxon>Bacteria</taxon>
        <taxon>Pseudomonadati</taxon>
        <taxon>Bacteroidota</taxon>
        <taxon>Flavobacteriia</taxon>
        <taxon>Flavobacteriales</taxon>
        <taxon>Flavobacteriaceae</taxon>
        <taxon>Salinimicrobium</taxon>
    </lineage>
</organism>
<keyword evidence="5 6" id="KW-0472">Membrane</keyword>
<dbReference type="InterPro" id="IPR025405">
    <property type="entry name" value="DUF4131"/>
</dbReference>
<dbReference type="Pfam" id="PF13567">
    <property type="entry name" value="DUF4131"/>
    <property type="match status" value="1"/>
</dbReference>
<dbReference type="InterPro" id="IPR052159">
    <property type="entry name" value="Competence_DNA_uptake"/>
</dbReference>
<keyword evidence="10" id="KW-1185">Reference proteome</keyword>
<dbReference type="InterPro" id="IPR004477">
    <property type="entry name" value="ComEC_N"/>
</dbReference>
<dbReference type="OrthoDB" id="9761531at2"/>
<reference evidence="10" key="1">
    <citation type="submission" date="2017-09" db="EMBL/GenBank/DDBJ databases">
        <authorList>
            <person name="Varghese N."/>
            <person name="Submissions S."/>
        </authorList>
    </citation>
    <scope>NUCLEOTIDE SEQUENCE [LARGE SCALE GENOMIC DNA]</scope>
    <source>
        <strain evidence="10">CGMCC 1.12641</strain>
    </source>
</reference>
<feature type="transmembrane region" description="Helical" evidence="6">
    <location>
        <begin position="56"/>
        <end position="77"/>
    </location>
</feature>
<feature type="transmembrane region" description="Helical" evidence="6">
    <location>
        <begin position="478"/>
        <end position="497"/>
    </location>
</feature>
<dbReference type="GO" id="GO:0005886">
    <property type="term" value="C:plasma membrane"/>
    <property type="evidence" value="ECO:0007669"/>
    <property type="project" value="UniProtKB-SubCell"/>
</dbReference>
<evidence type="ECO:0000256" key="6">
    <source>
        <dbReference type="SAM" id="Phobius"/>
    </source>
</evidence>
<evidence type="ECO:0000256" key="2">
    <source>
        <dbReference type="ARBA" id="ARBA00022475"/>
    </source>
</evidence>
<dbReference type="EMBL" id="OCMF01000001">
    <property type="protein sequence ID" value="SOC79983.1"/>
    <property type="molecule type" value="Genomic_DNA"/>
</dbReference>
<sequence length="671" mass="76124">MNTAIIRLCLVLFLGTSIGFYLELPLKMAFLALLFGLLLFVVGYFRAKKILFPDAFFGSCTFLLFFILGIFVTSLNLPQNQPRHYLNLISSEEFPLLQLRIKESLKPDLYNHKFIAEVVSVNDRGTHGKVLLLHPKDSLKMPFLEGEEIMVSAPPEVIPAPVNPHQFDYAEFMSRKGVYRQINLRNGAYRQVSGESSDLQTTAAKLRKQITTALQKRNFGAEELAIVQALLLGQKQDISTETYNNFAAAGAVHILAVSGLHVGIILLILNWLFSPFDRFKKGKFLKTLLVILCLWGFAVLAGLSPSVVRAVTMFSFVAVGMQIKRRTGTLNSVFLSLMLLLLIKPQWIFEVGFQLSYAAVISIVLQRPLLLELWEPSNRTGKYFWDLLTVTIAAQMGVLPLSLYYFHQFPGLFFLSNLIILPFLGIILILGVLVLILALAELLPSFIVKAYEFIISVLNTTVEVIASQEKFLFRDITFSLPEVWAWYLIIFLTFLLLKNFSYRKILAVLSSVIIIQTVYVVQQVKTKEELIVFHRNRNTMIGRSEENKLQLYHNSSGAVEDLAIIKNYKVGEDISEVEQKTLQNLYLQKGYFLILLDSTGILPQQIPQQNHLLLSNSPKINLVRVLERVKPSVIIADGSNYRSIVAKWQKTAREHQIPFHYTADKGAFRLK</sequence>
<feature type="transmembrane region" description="Helical" evidence="6">
    <location>
        <begin position="284"/>
        <end position="301"/>
    </location>
</feature>
<evidence type="ECO:0000259" key="8">
    <source>
        <dbReference type="Pfam" id="PF13567"/>
    </source>
</evidence>
<feature type="transmembrane region" description="Helical" evidence="6">
    <location>
        <begin position="383"/>
        <end position="406"/>
    </location>
</feature>
<evidence type="ECO:0000256" key="4">
    <source>
        <dbReference type="ARBA" id="ARBA00022989"/>
    </source>
</evidence>
<evidence type="ECO:0000256" key="1">
    <source>
        <dbReference type="ARBA" id="ARBA00004651"/>
    </source>
</evidence>
<feature type="domain" description="ComEC/Rec2-related protein" evidence="7">
    <location>
        <begin position="230"/>
        <end position="497"/>
    </location>
</feature>
<feature type="transmembrane region" description="Helical" evidence="6">
    <location>
        <begin position="412"/>
        <end position="439"/>
    </location>
</feature>
<evidence type="ECO:0000256" key="5">
    <source>
        <dbReference type="ARBA" id="ARBA00023136"/>
    </source>
</evidence>
<dbReference type="AlphaFoldDB" id="A0A285X3Q8"/>
<proteinExistence type="predicted"/>
<protein>
    <submittedName>
        <fullName evidence="9">Competence protein ComEC</fullName>
    </submittedName>
</protein>
<dbReference type="PANTHER" id="PTHR30619">
    <property type="entry name" value="DNA INTERNALIZATION/COMPETENCE PROTEIN COMEC/REC2"/>
    <property type="match status" value="1"/>
</dbReference>
<keyword evidence="4 6" id="KW-1133">Transmembrane helix</keyword>
<feature type="transmembrane region" description="Helical" evidence="6">
    <location>
        <begin position="29"/>
        <end position="47"/>
    </location>
</feature>
<gene>
    <name evidence="9" type="ORF">SAMN06296241_1525</name>
</gene>
<dbReference type="Proteomes" id="UP000219193">
    <property type="component" value="Unassembled WGS sequence"/>
</dbReference>
<dbReference type="PANTHER" id="PTHR30619:SF1">
    <property type="entry name" value="RECOMBINATION PROTEIN 2"/>
    <property type="match status" value="1"/>
</dbReference>
<evidence type="ECO:0000259" key="7">
    <source>
        <dbReference type="Pfam" id="PF03772"/>
    </source>
</evidence>
<dbReference type="Pfam" id="PF03772">
    <property type="entry name" value="Competence"/>
    <property type="match status" value="1"/>
</dbReference>
<feature type="domain" description="DUF4131" evidence="8">
    <location>
        <begin position="23"/>
        <end position="185"/>
    </location>
</feature>
<feature type="transmembrane region" description="Helical" evidence="6">
    <location>
        <begin position="246"/>
        <end position="272"/>
    </location>
</feature>
<dbReference type="RefSeq" id="WP_143544468.1">
    <property type="nucleotide sequence ID" value="NZ_OCMF01000001.1"/>
</dbReference>
<evidence type="ECO:0000256" key="3">
    <source>
        <dbReference type="ARBA" id="ARBA00022692"/>
    </source>
</evidence>
<name>A0A285X3Q8_9FLAO</name>
<dbReference type="NCBIfam" id="TIGR00360">
    <property type="entry name" value="ComEC_N-term"/>
    <property type="match status" value="1"/>
</dbReference>
<feature type="transmembrane region" description="Helical" evidence="6">
    <location>
        <begin position="330"/>
        <end position="349"/>
    </location>
</feature>
<feature type="transmembrane region" description="Helical" evidence="6">
    <location>
        <begin position="504"/>
        <end position="521"/>
    </location>
</feature>
<accession>A0A285X3Q8</accession>
<comment type="subcellular location">
    <subcellularLocation>
        <location evidence="1">Cell membrane</location>
        <topology evidence="1">Multi-pass membrane protein</topology>
    </subcellularLocation>
</comment>
<keyword evidence="2" id="KW-1003">Cell membrane</keyword>
<evidence type="ECO:0000313" key="9">
    <source>
        <dbReference type="EMBL" id="SOC79983.1"/>
    </source>
</evidence>
<evidence type="ECO:0000313" key="10">
    <source>
        <dbReference type="Proteomes" id="UP000219193"/>
    </source>
</evidence>